<protein>
    <recommendedName>
        <fullName evidence="12">Vacuolar ATP synthase subunit S1</fullName>
    </recommendedName>
</protein>
<dbReference type="EMBL" id="JAACXV010012423">
    <property type="protein sequence ID" value="KAF7274635.1"/>
    <property type="molecule type" value="Genomic_DNA"/>
</dbReference>
<dbReference type="AlphaFoldDB" id="A0A834MC85"/>
<dbReference type="GO" id="GO:0033176">
    <property type="term" value="C:proton-transporting V-type ATPase complex"/>
    <property type="evidence" value="ECO:0007669"/>
    <property type="project" value="TreeGrafter"/>
</dbReference>
<evidence type="ECO:0000256" key="2">
    <source>
        <dbReference type="ARBA" id="ARBA00009037"/>
    </source>
</evidence>
<evidence type="ECO:0000256" key="5">
    <source>
        <dbReference type="ARBA" id="ARBA00023136"/>
    </source>
</evidence>
<keyword evidence="5 6" id="KW-0472">Membrane</keyword>
<accession>A0A834MC85</accession>
<comment type="subcellular location">
    <subcellularLocation>
        <location evidence="1">Membrane</location>
        <topology evidence="1">Single-pass membrane protein</topology>
    </subcellularLocation>
</comment>
<feature type="signal peptide" evidence="7">
    <location>
        <begin position="1"/>
        <end position="18"/>
    </location>
</feature>
<dbReference type="Pfam" id="PF05827">
    <property type="entry name" value="VAS1_LD"/>
    <property type="match status" value="1"/>
</dbReference>
<feature type="domain" description="V-type proton ATPase subunit S1/VOA1 transmembrane" evidence="9">
    <location>
        <begin position="295"/>
        <end position="333"/>
    </location>
</feature>
<feature type="transmembrane region" description="Helical" evidence="6">
    <location>
        <begin position="301"/>
        <end position="322"/>
    </location>
</feature>
<dbReference type="Gene3D" id="2.40.160.110">
    <property type="match status" value="1"/>
</dbReference>
<comment type="caution">
    <text evidence="10">The sequence shown here is derived from an EMBL/GenBank/DDBJ whole genome shotgun (WGS) entry which is preliminary data.</text>
</comment>
<evidence type="ECO:0000259" key="8">
    <source>
        <dbReference type="Pfam" id="PF05827"/>
    </source>
</evidence>
<evidence type="ECO:0000259" key="9">
    <source>
        <dbReference type="Pfam" id="PF20520"/>
    </source>
</evidence>
<keyword evidence="11" id="KW-1185">Reference proteome</keyword>
<dbReference type="Pfam" id="PF20520">
    <property type="entry name" value="Ac45-VOA1_TM"/>
    <property type="match status" value="1"/>
</dbReference>
<dbReference type="GO" id="GO:0030641">
    <property type="term" value="P:regulation of cellular pH"/>
    <property type="evidence" value="ECO:0007669"/>
    <property type="project" value="TreeGrafter"/>
</dbReference>
<dbReference type="InterPro" id="IPR046756">
    <property type="entry name" value="VAS1/VOA1_TM"/>
</dbReference>
<dbReference type="InterPro" id="IPR046755">
    <property type="entry name" value="VAS1_LD"/>
</dbReference>
<keyword evidence="4 6" id="KW-1133">Transmembrane helix</keyword>
<evidence type="ECO:0000256" key="4">
    <source>
        <dbReference type="ARBA" id="ARBA00022989"/>
    </source>
</evidence>
<reference evidence="10" key="1">
    <citation type="submission" date="2020-08" db="EMBL/GenBank/DDBJ databases">
        <title>Genome sequencing and assembly of the red palm weevil Rhynchophorus ferrugineus.</title>
        <authorList>
            <person name="Dias G.B."/>
            <person name="Bergman C.M."/>
            <person name="Manee M."/>
        </authorList>
    </citation>
    <scope>NUCLEOTIDE SEQUENCE</scope>
    <source>
        <strain evidence="10">AA-2017</strain>
        <tissue evidence="10">Whole larva</tissue>
    </source>
</reference>
<evidence type="ECO:0000313" key="11">
    <source>
        <dbReference type="Proteomes" id="UP000625711"/>
    </source>
</evidence>
<sequence length="345" mass="38802">MHVSHLIPFFLNIYIINAAVLLWSTKKVEISPLVPFDDEDLDALVRNLDIEKVYLFKVSLKDRNAVVPKNLQEVMNGFYSSYNPNGNVATANAVEILLADDCNGIDTNKIQKTTGKLNNSTNFLCVLDITYPRKKRAIEESNTGAVIYIGQNKKDNQYALLYSSKPLKLEINNTTMYLGNTDNSLITVDKRFNIPIPLEGKEKVTLRFGIAWLSGYWYLQTVKVEAIMNNNESDDANYDLITEENIMASARFSYHCNGFSVFSDEKSGTKLTIYDLQVQIDAKNVKFGDVNDCIPFITAPIWSGLFVTTILAVGFIVALAAIMDIKTMDKFDNHKTKNLAITVMD</sequence>
<organism evidence="10 11">
    <name type="scientific">Rhynchophorus ferrugineus</name>
    <name type="common">Red palm weevil</name>
    <name type="synonym">Curculio ferrugineus</name>
    <dbReference type="NCBI Taxonomy" id="354439"/>
    <lineage>
        <taxon>Eukaryota</taxon>
        <taxon>Metazoa</taxon>
        <taxon>Ecdysozoa</taxon>
        <taxon>Arthropoda</taxon>
        <taxon>Hexapoda</taxon>
        <taxon>Insecta</taxon>
        <taxon>Pterygota</taxon>
        <taxon>Neoptera</taxon>
        <taxon>Endopterygota</taxon>
        <taxon>Coleoptera</taxon>
        <taxon>Polyphaga</taxon>
        <taxon>Cucujiformia</taxon>
        <taxon>Curculionidae</taxon>
        <taxon>Dryophthorinae</taxon>
        <taxon>Rhynchophorus</taxon>
    </lineage>
</organism>
<dbReference type="PANTHER" id="PTHR12471">
    <property type="entry name" value="VACUOLAR ATP SYNTHASE SUBUNIT S1"/>
    <property type="match status" value="1"/>
</dbReference>
<evidence type="ECO:0000313" key="10">
    <source>
        <dbReference type="EMBL" id="KAF7274635.1"/>
    </source>
</evidence>
<evidence type="ECO:0000256" key="1">
    <source>
        <dbReference type="ARBA" id="ARBA00004167"/>
    </source>
</evidence>
<dbReference type="GO" id="GO:0001671">
    <property type="term" value="F:ATPase activator activity"/>
    <property type="evidence" value="ECO:0007669"/>
    <property type="project" value="TreeGrafter"/>
</dbReference>
<dbReference type="OrthoDB" id="9985059at2759"/>
<evidence type="ECO:0000256" key="6">
    <source>
        <dbReference type="SAM" id="Phobius"/>
    </source>
</evidence>
<feature type="domain" description="V-type proton ATPase subunit S1 luminal" evidence="8">
    <location>
        <begin position="214"/>
        <end position="280"/>
    </location>
</feature>
<proteinExistence type="inferred from homology"/>
<dbReference type="Proteomes" id="UP000625711">
    <property type="component" value="Unassembled WGS sequence"/>
</dbReference>
<feature type="chain" id="PRO_5032406323" description="Vacuolar ATP synthase subunit S1" evidence="7">
    <location>
        <begin position="19"/>
        <end position="345"/>
    </location>
</feature>
<evidence type="ECO:0008006" key="12">
    <source>
        <dbReference type="Google" id="ProtNLM"/>
    </source>
</evidence>
<keyword evidence="3 6" id="KW-0812">Transmembrane</keyword>
<evidence type="ECO:0000256" key="3">
    <source>
        <dbReference type="ARBA" id="ARBA00022692"/>
    </source>
</evidence>
<gene>
    <name evidence="10" type="ORF">GWI33_012682</name>
</gene>
<name>A0A834MC85_RHYFE</name>
<dbReference type="PANTHER" id="PTHR12471:SF4">
    <property type="entry name" value="AGAP001624-PA"/>
    <property type="match status" value="1"/>
</dbReference>
<keyword evidence="7" id="KW-0732">Signal</keyword>
<evidence type="ECO:0000256" key="7">
    <source>
        <dbReference type="SAM" id="SignalP"/>
    </source>
</evidence>
<dbReference type="InterPro" id="IPR008388">
    <property type="entry name" value="Ac45_acc_su"/>
</dbReference>
<comment type="similarity">
    <text evidence="2">Belongs to the vacuolar ATPase subunit S1 family.</text>
</comment>